<keyword evidence="3 6" id="KW-0812">Transmembrane</keyword>
<gene>
    <name evidence="8" type="ORF">FFLO_02783</name>
</gene>
<organism evidence="8 9">
    <name type="scientific">Filobasidium floriforme</name>
    <dbReference type="NCBI Taxonomy" id="5210"/>
    <lineage>
        <taxon>Eukaryota</taxon>
        <taxon>Fungi</taxon>
        <taxon>Dikarya</taxon>
        <taxon>Basidiomycota</taxon>
        <taxon>Agaricomycotina</taxon>
        <taxon>Tremellomycetes</taxon>
        <taxon>Filobasidiales</taxon>
        <taxon>Filobasidiaceae</taxon>
        <taxon>Filobasidium</taxon>
    </lineage>
</organism>
<dbReference type="Proteomes" id="UP000812966">
    <property type="component" value="Unassembled WGS sequence"/>
</dbReference>
<feature type="compositionally biased region" description="Polar residues" evidence="7">
    <location>
        <begin position="234"/>
        <end position="243"/>
    </location>
</feature>
<dbReference type="InterPro" id="IPR004345">
    <property type="entry name" value="TB2_DP1_HVA22"/>
</dbReference>
<protein>
    <recommendedName>
        <fullName evidence="6">Protein YOP1</fullName>
    </recommendedName>
</protein>
<evidence type="ECO:0000313" key="9">
    <source>
        <dbReference type="Proteomes" id="UP000812966"/>
    </source>
</evidence>
<reference evidence="8" key="1">
    <citation type="submission" date="2020-04" db="EMBL/GenBank/DDBJ databases">
        <title>Analysis of mating type loci in Filobasidium floriforme.</title>
        <authorList>
            <person name="Nowrousian M."/>
        </authorList>
    </citation>
    <scope>NUCLEOTIDE SEQUENCE</scope>
    <source>
        <strain evidence="8">CBS 6242</strain>
    </source>
</reference>
<dbReference type="GO" id="GO:0016020">
    <property type="term" value="C:membrane"/>
    <property type="evidence" value="ECO:0007669"/>
    <property type="project" value="UniProtKB-SubCell"/>
</dbReference>
<evidence type="ECO:0000256" key="1">
    <source>
        <dbReference type="ARBA" id="ARBA00004141"/>
    </source>
</evidence>
<feature type="region of interest" description="Disordered" evidence="7">
    <location>
        <begin position="144"/>
        <end position="177"/>
    </location>
</feature>
<evidence type="ECO:0000256" key="2">
    <source>
        <dbReference type="ARBA" id="ARBA00008573"/>
    </source>
</evidence>
<feature type="compositionally biased region" description="Low complexity" evidence="7">
    <location>
        <begin position="258"/>
        <end position="276"/>
    </location>
</feature>
<dbReference type="EMBL" id="JABELV010000046">
    <property type="protein sequence ID" value="KAG7558313.1"/>
    <property type="molecule type" value="Genomic_DNA"/>
</dbReference>
<name>A0A8K0JM10_9TREE</name>
<evidence type="ECO:0000256" key="6">
    <source>
        <dbReference type="RuleBase" id="RU362006"/>
    </source>
</evidence>
<dbReference type="Pfam" id="PF03134">
    <property type="entry name" value="TB2_DP1_HVA22"/>
    <property type="match status" value="1"/>
</dbReference>
<dbReference type="PANTHER" id="PTHR12300:SF161">
    <property type="entry name" value="RECEPTOR EXPRESSION-ENHANCING PROTEIN"/>
    <property type="match status" value="1"/>
</dbReference>
<evidence type="ECO:0000256" key="3">
    <source>
        <dbReference type="ARBA" id="ARBA00022692"/>
    </source>
</evidence>
<comment type="caution">
    <text evidence="8">The sequence shown here is derived from an EMBL/GenBank/DDBJ whole genome shotgun (WGS) entry which is preliminary data.</text>
</comment>
<feature type="compositionally biased region" description="Low complexity" evidence="7">
    <location>
        <begin position="295"/>
        <end position="308"/>
    </location>
</feature>
<keyword evidence="4 6" id="KW-1133">Transmembrane helix</keyword>
<evidence type="ECO:0000256" key="5">
    <source>
        <dbReference type="ARBA" id="ARBA00023136"/>
    </source>
</evidence>
<keyword evidence="5 6" id="KW-0472">Membrane</keyword>
<dbReference type="AlphaFoldDB" id="A0A8K0JM10"/>
<keyword evidence="9" id="KW-1185">Reference proteome</keyword>
<evidence type="ECO:0000256" key="7">
    <source>
        <dbReference type="SAM" id="MobiDB-lite"/>
    </source>
</evidence>
<feature type="compositionally biased region" description="Polar residues" evidence="7">
    <location>
        <begin position="144"/>
        <end position="155"/>
    </location>
</feature>
<comment type="similarity">
    <text evidence="2 6">Belongs to the DP1 family.</text>
</comment>
<accession>A0A8K0JM10</accession>
<comment type="caution">
    <text evidence="6">Lacks conserved residue(s) required for the propagation of feature annotation.</text>
</comment>
<feature type="region of interest" description="Disordered" evidence="7">
    <location>
        <begin position="231"/>
        <end position="375"/>
    </location>
</feature>
<comment type="subcellular location">
    <subcellularLocation>
        <location evidence="1 6">Membrane</location>
        <topology evidence="1 6">Multi-pass membrane protein</topology>
    </subcellularLocation>
</comment>
<feature type="compositionally biased region" description="Low complexity" evidence="7">
    <location>
        <begin position="355"/>
        <end position="366"/>
    </location>
</feature>
<feature type="compositionally biased region" description="Basic and acidic residues" evidence="7">
    <location>
        <begin position="337"/>
        <end position="353"/>
    </location>
</feature>
<sequence>MFISLFAMIVSNVACYLYPAYASYKALALTPINSHDATVQTERWLMYWAVVGCWTAIESVAWWLLYVIPFYSLIKCTFFLWLSLPQFEGSTYIYNQYLAPAFAEHEYDIDSFLASLQGRAGSGLAAIISWTWAQARAHLNMQPGNSTAQAQSGYQGNHPHIPADTAPQPPTLHDPASGMMRQAMGLATRYAGNYAPVIALAWQNMSAASNRAGPGHRAATLEEPVRGFEVDPVQTHSQPTTPASTSPQYPSFPPTPPSFAYAGEQSSQAMRQAASQLFASSRQAPQQSLHQRSVTTPGGRTTPGSRSSSGEDVRPGRVSSRGSGYNSWGEGSAFEQVNKEDVAGFEQAPERPRPSGRGSSWFGWSGATPPKGKTE</sequence>
<feature type="transmembrane region" description="Helical" evidence="6">
    <location>
        <begin position="44"/>
        <end position="65"/>
    </location>
</feature>
<evidence type="ECO:0000256" key="4">
    <source>
        <dbReference type="ARBA" id="ARBA00022989"/>
    </source>
</evidence>
<feature type="compositionally biased region" description="Polar residues" evidence="7">
    <location>
        <begin position="277"/>
        <end position="294"/>
    </location>
</feature>
<evidence type="ECO:0000313" key="8">
    <source>
        <dbReference type="EMBL" id="KAG7558313.1"/>
    </source>
</evidence>
<proteinExistence type="inferred from homology"/>
<dbReference type="PANTHER" id="PTHR12300">
    <property type="entry name" value="HVA22-LIKE PROTEINS"/>
    <property type="match status" value="1"/>
</dbReference>